<accession>A0A7W8DI62</accession>
<reference evidence="4 5" key="1">
    <citation type="submission" date="2020-08" db="EMBL/GenBank/DDBJ databases">
        <title>Genomic Encyclopedia of Type Strains, Phase IV (KMG-IV): sequencing the most valuable type-strain genomes for metagenomic binning, comparative biology and taxonomic classification.</title>
        <authorList>
            <person name="Goeker M."/>
        </authorList>
    </citation>
    <scope>NUCLEOTIDE SEQUENCE [LARGE SCALE GENOMIC DNA]</scope>
    <source>
        <strain evidence="4 5">DSM 12252</strain>
    </source>
</reference>
<dbReference type="InterPro" id="IPR011050">
    <property type="entry name" value="Pectin_lyase_fold/virulence"/>
</dbReference>
<gene>
    <name evidence="4" type="ORF">HNQ65_000159</name>
</gene>
<evidence type="ECO:0000259" key="3">
    <source>
        <dbReference type="Pfam" id="PF13229"/>
    </source>
</evidence>
<comment type="caution">
    <text evidence="4">The sequence shown here is derived from an EMBL/GenBank/DDBJ whole genome shotgun (WGS) entry which is preliminary data.</text>
</comment>
<dbReference type="SUPFAM" id="SSF51126">
    <property type="entry name" value="Pectin lyase-like"/>
    <property type="match status" value="2"/>
</dbReference>
<evidence type="ECO:0000259" key="2">
    <source>
        <dbReference type="Pfam" id="PF05048"/>
    </source>
</evidence>
<dbReference type="Proteomes" id="UP000590740">
    <property type="component" value="Unassembled WGS sequence"/>
</dbReference>
<evidence type="ECO:0000313" key="4">
    <source>
        <dbReference type="EMBL" id="MBB5030605.1"/>
    </source>
</evidence>
<sequence length="453" mass="48623">MMTKSFLLLLMAASAALAQQPVGDGKADDTAAIQHLIDTTGSVKLAKGKYRITQTLKVDLTKTGYAAVSGDGTVQLIMAAAGPALHFIGTHEGSAAPDSFKPQVWDNERSPMVEGIEIIGAHAEADGIEATGTMQITLSRVVVRECRHAVHLSVRNRNVLISACHFYHNTGIGVFYDNVNLHQSNIVGSHISYNGGGGVVSVGGNVRNLHIGTCDIEGNHAKDGPPSANVMLDSRGGSIGEVAITGCTLQHTHKSPDSANIRIIGSGTDPSLLRRGGREHTREGNVTITANVFSDVQVNVEVQHSRGVTISGNTFWEGFQRDLIIQDSSNIVVTGNNFDRNPRYLVNGNDNAENNGLLIQRCEDSIISNNVISGVWKQRAAVDVESCNRMQICHNSVLDSDGIGIRLEQVSNSLITGNLIQDDRDKELRSKLPSLETIGGKRNLIEQNMLGNK</sequence>
<name>A0A7W8DI62_9BACT</name>
<feature type="domain" description="Periplasmic copper-binding protein NosD beta helix" evidence="2">
    <location>
        <begin position="279"/>
        <end position="420"/>
    </location>
</feature>
<keyword evidence="5" id="KW-1185">Reference proteome</keyword>
<dbReference type="Pfam" id="PF13229">
    <property type="entry name" value="Beta_helix"/>
    <property type="match status" value="1"/>
</dbReference>
<dbReference type="InterPro" id="IPR039448">
    <property type="entry name" value="Beta_helix"/>
</dbReference>
<proteinExistence type="predicted"/>
<dbReference type="SMART" id="SM00710">
    <property type="entry name" value="PbH1"/>
    <property type="match status" value="8"/>
</dbReference>
<dbReference type="EMBL" id="JACHIG010000001">
    <property type="protein sequence ID" value="MBB5030605.1"/>
    <property type="molecule type" value="Genomic_DNA"/>
</dbReference>
<organism evidence="4 5">
    <name type="scientific">Prosthecobacter vanneervenii</name>
    <dbReference type="NCBI Taxonomy" id="48466"/>
    <lineage>
        <taxon>Bacteria</taxon>
        <taxon>Pseudomonadati</taxon>
        <taxon>Verrucomicrobiota</taxon>
        <taxon>Verrucomicrobiia</taxon>
        <taxon>Verrucomicrobiales</taxon>
        <taxon>Verrucomicrobiaceae</taxon>
        <taxon>Prosthecobacter</taxon>
    </lineage>
</organism>
<dbReference type="Gene3D" id="2.160.20.10">
    <property type="entry name" value="Single-stranded right-handed beta-helix, Pectin lyase-like"/>
    <property type="match status" value="1"/>
</dbReference>
<evidence type="ECO:0000256" key="1">
    <source>
        <dbReference type="SAM" id="SignalP"/>
    </source>
</evidence>
<dbReference type="InterPro" id="IPR012334">
    <property type="entry name" value="Pectin_lyas_fold"/>
</dbReference>
<dbReference type="AlphaFoldDB" id="A0A7W8DI62"/>
<dbReference type="InterPro" id="IPR007742">
    <property type="entry name" value="NosD_dom"/>
</dbReference>
<feature type="chain" id="PRO_5030703001" evidence="1">
    <location>
        <begin position="19"/>
        <end position="453"/>
    </location>
</feature>
<dbReference type="InterPro" id="IPR006626">
    <property type="entry name" value="PbH1"/>
</dbReference>
<evidence type="ECO:0000313" key="5">
    <source>
        <dbReference type="Proteomes" id="UP000590740"/>
    </source>
</evidence>
<dbReference type="RefSeq" id="WP_184337414.1">
    <property type="nucleotide sequence ID" value="NZ_JACHIG010000001.1"/>
</dbReference>
<feature type="signal peptide" evidence="1">
    <location>
        <begin position="1"/>
        <end position="18"/>
    </location>
</feature>
<dbReference type="Pfam" id="PF05048">
    <property type="entry name" value="NosD"/>
    <property type="match status" value="1"/>
</dbReference>
<feature type="domain" description="Right handed beta helix" evidence="3">
    <location>
        <begin position="123"/>
        <end position="220"/>
    </location>
</feature>
<keyword evidence="1" id="KW-0732">Signal</keyword>
<protein>
    <submittedName>
        <fullName evidence="4">Uncharacterized protein</fullName>
    </submittedName>
</protein>